<feature type="domain" description="Link" evidence="28">
    <location>
        <begin position="32"/>
        <end position="123"/>
    </location>
</feature>
<feature type="disulfide bond" evidence="24">
    <location>
        <begin position="77"/>
        <end position="98"/>
    </location>
</feature>
<dbReference type="InterPro" id="IPR016186">
    <property type="entry name" value="C-type_lectin-like/link_sf"/>
</dbReference>
<proteinExistence type="predicted"/>
<feature type="region of interest" description="Disordered" evidence="25">
    <location>
        <begin position="332"/>
        <end position="354"/>
    </location>
</feature>
<evidence type="ECO:0000256" key="19">
    <source>
        <dbReference type="ARBA" id="ARBA00029928"/>
    </source>
</evidence>
<evidence type="ECO:0000256" key="17">
    <source>
        <dbReference type="ARBA" id="ARBA00023273"/>
    </source>
</evidence>
<protein>
    <recommendedName>
        <fullName evidence="4">CD44 antigen</fullName>
    </recommendedName>
    <alternativeName>
        <fullName evidence="22">GP90 lymphocyte homing/adhesion receptor</fullName>
    </alternativeName>
    <alternativeName>
        <fullName evidence="21">HUTCH-I</fullName>
    </alternativeName>
    <alternativeName>
        <fullName evidence="23">Hermes antigen</fullName>
    </alternativeName>
    <alternativeName>
        <fullName evidence="20">Hyaluronate receptor</fullName>
    </alternativeName>
    <alternativeName>
        <fullName evidence="18">Phagocytic glycoprotein 1</fullName>
    </alternativeName>
    <alternativeName>
        <fullName evidence="19">Phagocytic glycoprotein I</fullName>
    </alternativeName>
</protein>
<evidence type="ECO:0000256" key="4">
    <source>
        <dbReference type="ARBA" id="ARBA00020474"/>
    </source>
</evidence>
<dbReference type="GO" id="GO:0007155">
    <property type="term" value="P:cell adhesion"/>
    <property type="evidence" value="ECO:0007669"/>
    <property type="project" value="UniProtKB-KW"/>
</dbReference>
<dbReference type="Gene3D" id="3.10.100.10">
    <property type="entry name" value="Mannose-Binding Protein A, subunit A"/>
    <property type="match status" value="1"/>
</dbReference>
<dbReference type="InterPro" id="IPR001231">
    <property type="entry name" value="CD44_antigen"/>
</dbReference>
<feature type="transmembrane region" description="Helical" evidence="26">
    <location>
        <begin position="294"/>
        <end position="315"/>
    </location>
</feature>
<reference evidence="29 30" key="1">
    <citation type="submission" date="2024-04" db="EMBL/GenBank/DDBJ databases">
        <authorList>
            <person name="Waldvogel A.-M."/>
            <person name="Schoenle A."/>
        </authorList>
    </citation>
    <scope>NUCLEOTIDE SEQUENCE [LARGE SCALE GENOMIC DNA]</scope>
</reference>
<accession>A0AAV2L458</accession>
<dbReference type="PANTHER" id="PTHR10225">
    <property type="entry name" value="HYALURONAN RECEPTOR"/>
    <property type="match status" value="1"/>
</dbReference>
<dbReference type="Proteomes" id="UP001497482">
    <property type="component" value="Chromosome 20"/>
</dbReference>
<dbReference type="EMBL" id="OZ035842">
    <property type="protein sequence ID" value="CAL1595473.1"/>
    <property type="molecule type" value="Genomic_DNA"/>
</dbReference>
<keyword evidence="13 26" id="KW-0472">Membrane</keyword>
<feature type="region of interest" description="Disordered" evidence="25">
    <location>
        <begin position="242"/>
        <end position="264"/>
    </location>
</feature>
<dbReference type="InterPro" id="IPR000538">
    <property type="entry name" value="Link_dom"/>
</dbReference>
<dbReference type="PRINTS" id="PR00658">
    <property type="entry name" value="CD44"/>
</dbReference>
<feature type="chain" id="PRO_5043696474" description="CD44 antigen" evidence="27">
    <location>
        <begin position="20"/>
        <end position="389"/>
    </location>
</feature>
<evidence type="ECO:0000256" key="9">
    <source>
        <dbReference type="ARBA" id="ARBA00022729"/>
    </source>
</evidence>
<evidence type="ECO:0000256" key="2">
    <source>
        <dbReference type="ARBA" id="ARBA00004251"/>
    </source>
</evidence>
<evidence type="ECO:0000256" key="26">
    <source>
        <dbReference type="SAM" id="Phobius"/>
    </source>
</evidence>
<evidence type="ECO:0000256" key="13">
    <source>
        <dbReference type="ARBA" id="ARBA00023136"/>
    </source>
</evidence>
<evidence type="ECO:0000313" key="30">
    <source>
        <dbReference type="Proteomes" id="UP001497482"/>
    </source>
</evidence>
<dbReference type="InterPro" id="IPR016187">
    <property type="entry name" value="CTDL_fold"/>
</dbReference>
<evidence type="ECO:0000256" key="8">
    <source>
        <dbReference type="ARBA" id="ARBA00022692"/>
    </source>
</evidence>
<keyword evidence="7" id="KW-0597">Phosphoprotein</keyword>
<dbReference type="GO" id="GO:0035692">
    <property type="term" value="C:macrophage migration inhibitory factor receptor complex"/>
    <property type="evidence" value="ECO:0007669"/>
    <property type="project" value="TreeGrafter"/>
</dbReference>
<evidence type="ECO:0000256" key="27">
    <source>
        <dbReference type="SAM" id="SignalP"/>
    </source>
</evidence>
<evidence type="ECO:0000256" key="23">
    <source>
        <dbReference type="ARBA" id="ARBA00032917"/>
    </source>
</evidence>
<dbReference type="PROSITE" id="PS50963">
    <property type="entry name" value="LINK_2"/>
    <property type="match status" value="1"/>
</dbReference>
<evidence type="ECO:0000256" key="14">
    <source>
        <dbReference type="ARBA" id="ARBA00023157"/>
    </source>
</evidence>
<dbReference type="SUPFAM" id="SSF56436">
    <property type="entry name" value="C-type lectin-like"/>
    <property type="match status" value="1"/>
</dbReference>
<keyword evidence="14 24" id="KW-1015">Disulfide bond</keyword>
<keyword evidence="8 26" id="KW-0812">Transmembrane</keyword>
<keyword evidence="15" id="KW-0675">Receptor</keyword>
<feature type="compositionally biased region" description="Basic and acidic residues" evidence="25">
    <location>
        <begin position="242"/>
        <end position="262"/>
    </location>
</feature>
<dbReference type="PRINTS" id="PR01265">
    <property type="entry name" value="LINKMODULE"/>
</dbReference>
<evidence type="ECO:0000256" key="12">
    <source>
        <dbReference type="ARBA" id="ARBA00022989"/>
    </source>
</evidence>
<dbReference type="AlphaFoldDB" id="A0AAV2L458"/>
<evidence type="ECO:0000256" key="20">
    <source>
        <dbReference type="ARBA" id="ARBA00031179"/>
    </source>
</evidence>
<dbReference type="InterPro" id="IPR043210">
    <property type="entry name" value="CD44_antigen-like"/>
</dbReference>
<name>A0AAV2L458_KNICA</name>
<evidence type="ECO:0000313" key="29">
    <source>
        <dbReference type="EMBL" id="CAL1595473.1"/>
    </source>
</evidence>
<keyword evidence="10" id="KW-0130">Cell adhesion</keyword>
<evidence type="ECO:0000256" key="11">
    <source>
        <dbReference type="ARBA" id="ARBA00022974"/>
    </source>
</evidence>
<dbReference type="GO" id="GO:0005576">
    <property type="term" value="C:extracellular region"/>
    <property type="evidence" value="ECO:0007669"/>
    <property type="project" value="UniProtKB-SubCell"/>
</dbReference>
<evidence type="ECO:0000256" key="6">
    <source>
        <dbReference type="ARBA" id="ARBA00022525"/>
    </source>
</evidence>
<keyword evidence="6" id="KW-0964">Secreted</keyword>
<dbReference type="GO" id="GO:0004896">
    <property type="term" value="F:cytokine receptor activity"/>
    <property type="evidence" value="ECO:0007669"/>
    <property type="project" value="TreeGrafter"/>
</dbReference>
<keyword evidence="16" id="KW-0325">Glycoprotein</keyword>
<sequence>MWNLILGVTFFGFLRSSLAEIQVNSRSCSFAGVFLIEGESRHSLSYETAREVCEHLGAVMASAEQVQEAYSKNMETCRNGWMSNETVAILRHTSHENCAKNQTGLIVNPHVTTDKLFDAYCYNQTAVPDIDCSQAFAGPESPSEPGELVTVSDPEIVTSMESDVESTTITQLDTVTESEDATIVPADDDKDFHTSVTVHPEESTEVVLMENVTLTAETGSGMMSTVAEEEGEPFTTAHVDETGEQLDPHDDSESQAEAKGDTTEIVPVGKGRMNSVQEGGHKHDSQESGGASNWLVIVGVLVAVAAILLVCAAVAKRNTLCGKQQTLMITSKDSGEGNGTAMSASSSHAQEREQEMVTLMNKEKIQENGTTEEFTVITLEESPDKDQTA</sequence>
<organism evidence="29 30">
    <name type="scientific">Knipowitschia caucasica</name>
    <name type="common">Caucasian dwarf goby</name>
    <name type="synonym">Pomatoschistus caucasicus</name>
    <dbReference type="NCBI Taxonomy" id="637954"/>
    <lineage>
        <taxon>Eukaryota</taxon>
        <taxon>Metazoa</taxon>
        <taxon>Chordata</taxon>
        <taxon>Craniata</taxon>
        <taxon>Vertebrata</taxon>
        <taxon>Euteleostomi</taxon>
        <taxon>Actinopterygii</taxon>
        <taxon>Neopterygii</taxon>
        <taxon>Teleostei</taxon>
        <taxon>Neoteleostei</taxon>
        <taxon>Acanthomorphata</taxon>
        <taxon>Gobiaria</taxon>
        <taxon>Gobiiformes</taxon>
        <taxon>Gobioidei</taxon>
        <taxon>Gobiidae</taxon>
        <taxon>Gobiinae</taxon>
        <taxon>Knipowitschia</taxon>
    </lineage>
</organism>
<evidence type="ECO:0000256" key="3">
    <source>
        <dbReference type="ARBA" id="ARBA00004613"/>
    </source>
</evidence>
<evidence type="ECO:0000256" key="21">
    <source>
        <dbReference type="ARBA" id="ARBA00031823"/>
    </source>
</evidence>
<evidence type="ECO:0000256" key="24">
    <source>
        <dbReference type="PROSITE-ProRule" id="PRU00323"/>
    </source>
</evidence>
<evidence type="ECO:0000256" key="25">
    <source>
        <dbReference type="SAM" id="MobiDB-lite"/>
    </source>
</evidence>
<evidence type="ECO:0000256" key="10">
    <source>
        <dbReference type="ARBA" id="ARBA00022889"/>
    </source>
</evidence>
<dbReference type="GO" id="GO:0005902">
    <property type="term" value="C:microvillus"/>
    <property type="evidence" value="ECO:0007669"/>
    <property type="project" value="UniProtKB-SubCell"/>
</dbReference>
<evidence type="ECO:0000256" key="5">
    <source>
        <dbReference type="ARBA" id="ARBA00022475"/>
    </source>
</evidence>
<dbReference type="GO" id="GO:0070374">
    <property type="term" value="P:positive regulation of ERK1 and ERK2 cascade"/>
    <property type="evidence" value="ECO:0007669"/>
    <property type="project" value="TreeGrafter"/>
</dbReference>
<dbReference type="Pfam" id="PF00193">
    <property type="entry name" value="Xlink"/>
    <property type="match status" value="1"/>
</dbReference>
<dbReference type="GO" id="GO:0016323">
    <property type="term" value="C:basolateral plasma membrane"/>
    <property type="evidence" value="ECO:0007669"/>
    <property type="project" value="TreeGrafter"/>
</dbReference>
<keyword evidence="30" id="KW-1185">Reference proteome</keyword>
<keyword evidence="17" id="KW-0966">Cell projection</keyword>
<dbReference type="PANTHER" id="PTHR10225:SF6">
    <property type="entry name" value="CD44 ANTIGEN"/>
    <property type="match status" value="1"/>
</dbReference>
<keyword evidence="5" id="KW-1003">Cell membrane</keyword>
<keyword evidence="11" id="KW-0654">Proteoglycan</keyword>
<evidence type="ECO:0000256" key="1">
    <source>
        <dbReference type="ARBA" id="ARBA00004105"/>
    </source>
</evidence>
<comment type="caution">
    <text evidence="24">Lacks conserved residue(s) required for the propagation of feature annotation.</text>
</comment>
<gene>
    <name evidence="29" type="ORF">KC01_LOCUS24270</name>
</gene>
<feature type="signal peptide" evidence="27">
    <location>
        <begin position="1"/>
        <end position="19"/>
    </location>
</feature>
<dbReference type="GO" id="GO:0005540">
    <property type="term" value="F:hyaluronic acid binding"/>
    <property type="evidence" value="ECO:0007669"/>
    <property type="project" value="InterPro"/>
</dbReference>
<evidence type="ECO:0000256" key="18">
    <source>
        <dbReference type="ARBA" id="ARBA00029917"/>
    </source>
</evidence>
<comment type="subcellular location">
    <subcellularLocation>
        <location evidence="2">Cell membrane</location>
        <topology evidence="2">Single-pass type I membrane protein</topology>
    </subcellularLocation>
    <subcellularLocation>
        <location evidence="1">Cell projection</location>
        <location evidence="1">Microvillus</location>
    </subcellularLocation>
    <subcellularLocation>
        <location evidence="3">Secreted</location>
    </subcellularLocation>
</comment>
<dbReference type="GO" id="GO:0006954">
    <property type="term" value="P:inflammatory response"/>
    <property type="evidence" value="ECO:0007669"/>
    <property type="project" value="TreeGrafter"/>
</dbReference>
<keyword evidence="9 27" id="KW-0732">Signal</keyword>
<keyword evidence="12 26" id="KW-1133">Transmembrane helix</keyword>
<evidence type="ECO:0000256" key="15">
    <source>
        <dbReference type="ARBA" id="ARBA00023170"/>
    </source>
</evidence>
<evidence type="ECO:0000256" key="7">
    <source>
        <dbReference type="ARBA" id="ARBA00022553"/>
    </source>
</evidence>
<evidence type="ECO:0000259" key="28">
    <source>
        <dbReference type="PROSITE" id="PS50963"/>
    </source>
</evidence>
<evidence type="ECO:0000256" key="16">
    <source>
        <dbReference type="ARBA" id="ARBA00023180"/>
    </source>
</evidence>
<evidence type="ECO:0000256" key="22">
    <source>
        <dbReference type="ARBA" id="ARBA00032514"/>
    </source>
</evidence>
<dbReference type="SMART" id="SM00445">
    <property type="entry name" value="LINK"/>
    <property type="match status" value="1"/>
</dbReference>